<dbReference type="PANTHER" id="PTHR43581">
    <property type="entry name" value="ATP/GTP PHOSPHATASE"/>
    <property type="match status" value="1"/>
</dbReference>
<gene>
    <name evidence="2" type="ORF">ENQ76_04005</name>
</gene>
<evidence type="ECO:0000259" key="1">
    <source>
        <dbReference type="Pfam" id="PF13304"/>
    </source>
</evidence>
<feature type="domain" description="ATPase AAA-type core" evidence="1">
    <location>
        <begin position="64"/>
        <end position="343"/>
    </location>
</feature>
<protein>
    <recommendedName>
        <fullName evidence="1">ATPase AAA-type core domain-containing protein</fullName>
    </recommendedName>
</protein>
<reference evidence="2" key="1">
    <citation type="journal article" date="2020" name="mSystems">
        <title>Genome- and Community-Level Interaction Insights into Carbon Utilization and Element Cycling Functions of Hydrothermarchaeota in Hydrothermal Sediment.</title>
        <authorList>
            <person name="Zhou Z."/>
            <person name="Liu Y."/>
            <person name="Xu W."/>
            <person name="Pan J."/>
            <person name="Luo Z.H."/>
            <person name="Li M."/>
        </authorList>
    </citation>
    <scope>NUCLEOTIDE SEQUENCE [LARGE SCALE GENOMIC DNA]</scope>
    <source>
        <strain evidence="2">SpSt-339</strain>
    </source>
</reference>
<evidence type="ECO:0000313" key="2">
    <source>
        <dbReference type="EMBL" id="HEN14617.1"/>
    </source>
</evidence>
<dbReference type="InterPro" id="IPR027417">
    <property type="entry name" value="P-loop_NTPase"/>
</dbReference>
<dbReference type="InterPro" id="IPR003959">
    <property type="entry name" value="ATPase_AAA_core"/>
</dbReference>
<comment type="caution">
    <text evidence="2">The sequence shown here is derived from an EMBL/GenBank/DDBJ whole genome shotgun (WGS) entry which is preliminary data.</text>
</comment>
<name>A0A7C2PFZ0_9PLAN</name>
<accession>A0A7C2PFZ0</accession>
<dbReference type="Pfam" id="PF13304">
    <property type="entry name" value="AAA_21"/>
    <property type="match status" value="1"/>
</dbReference>
<proteinExistence type="predicted"/>
<organism evidence="2">
    <name type="scientific">Schlesneria paludicola</name>
    <dbReference type="NCBI Taxonomy" id="360056"/>
    <lineage>
        <taxon>Bacteria</taxon>
        <taxon>Pseudomonadati</taxon>
        <taxon>Planctomycetota</taxon>
        <taxon>Planctomycetia</taxon>
        <taxon>Planctomycetales</taxon>
        <taxon>Planctomycetaceae</taxon>
        <taxon>Schlesneria</taxon>
    </lineage>
</organism>
<dbReference type="InterPro" id="IPR051396">
    <property type="entry name" value="Bact_Antivir_Def_Nuclease"/>
</dbReference>
<dbReference type="Gene3D" id="3.40.50.300">
    <property type="entry name" value="P-loop containing nucleotide triphosphate hydrolases"/>
    <property type="match status" value="2"/>
</dbReference>
<dbReference type="EMBL" id="DSOK01000123">
    <property type="protein sequence ID" value="HEN14617.1"/>
    <property type="molecule type" value="Genomic_DNA"/>
</dbReference>
<dbReference type="GO" id="GO:0005524">
    <property type="term" value="F:ATP binding"/>
    <property type="evidence" value="ECO:0007669"/>
    <property type="project" value="InterPro"/>
</dbReference>
<dbReference type="AlphaFoldDB" id="A0A7C2PFZ0"/>
<dbReference type="SUPFAM" id="SSF52540">
    <property type="entry name" value="P-loop containing nucleoside triphosphate hydrolases"/>
    <property type="match status" value="1"/>
</dbReference>
<dbReference type="GO" id="GO:0016887">
    <property type="term" value="F:ATP hydrolysis activity"/>
    <property type="evidence" value="ECO:0007669"/>
    <property type="project" value="InterPro"/>
</dbReference>
<dbReference type="PANTHER" id="PTHR43581:SF4">
    <property type="entry name" value="ATP_GTP PHOSPHATASE"/>
    <property type="match status" value="1"/>
</dbReference>
<sequence>MHGRHRMPPPIRPATWTAAGTKRILRLTFRSAPLPGADPVLLRDLTIENYRSFDKYRLDNLARVNLLVGDNNCGKTSVLEAVHIITANGKISCVTEALTLRECWTDKRRVRNGKEEDIPNVLALVHHNGTEVIADGKSSFSVTANGTYKQVEVTVKVEDSELVEIRSNALSDGEMFRLEIMRLDSSQFPRPPAPTSRPKIDTKRAMELRHIPNHVFVPSRGLGSARSAALWTTLLRSKKEALVERALSVVDDRIQHIIVTPNARARSGILFDRGDERVSAAEVGEGTVFMFSISVALAGSEGGVVLIDEIDTGLHYSKLADMWKMVIQSAKDLDVQVFATTHSLDCIRGLAEAVERDPAFTDDVAIFRIERPGEQAVRFGGDELRVVIENEIEVR</sequence>